<comment type="similarity">
    <text evidence="2 6">Belongs to the class-V pyridoxal-phosphate-dependent aminotransferase family.</text>
</comment>
<reference evidence="10" key="1">
    <citation type="submission" date="2016-09" db="EMBL/GenBank/DDBJ databases">
        <authorList>
            <person name="Gulvik C.A."/>
        </authorList>
    </citation>
    <scope>NUCLEOTIDE SEQUENCE [LARGE SCALE GENOMIC DNA]</scope>
    <source>
        <strain evidence="10">LMG 26306</strain>
    </source>
</reference>
<dbReference type="PANTHER" id="PTHR21152:SF40">
    <property type="entry name" value="ALANINE--GLYOXYLATE AMINOTRANSFERASE"/>
    <property type="match status" value="1"/>
</dbReference>
<evidence type="ECO:0000256" key="5">
    <source>
        <dbReference type="PIRSR" id="PIRSR000524-50"/>
    </source>
</evidence>
<evidence type="ECO:0000256" key="2">
    <source>
        <dbReference type="ARBA" id="ARBA00009236"/>
    </source>
</evidence>
<dbReference type="InterPro" id="IPR024169">
    <property type="entry name" value="SP_NH2Trfase/AEP_transaminase"/>
</dbReference>
<protein>
    <submittedName>
        <fullName evidence="9">Hydrogenase</fullName>
    </submittedName>
</protein>
<comment type="caution">
    <text evidence="9">The sequence shown here is derived from an EMBL/GenBank/DDBJ whole genome shotgun (WGS) entry which is preliminary data.</text>
</comment>
<dbReference type="InterPro" id="IPR015421">
    <property type="entry name" value="PyrdxlP-dep_Trfase_major"/>
</dbReference>
<evidence type="ECO:0000256" key="4">
    <source>
        <dbReference type="PIRSR" id="PIRSR000524-1"/>
    </source>
</evidence>
<keyword evidence="10" id="KW-1185">Reference proteome</keyword>
<comment type="cofactor">
    <cofactor evidence="1 5 7">
        <name>pyridoxal 5'-phosphate</name>
        <dbReference type="ChEBI" id="CHEBI:597326"/>
    </cofactor>
</comment>
<dbReference type="InterPro" id="IPR015422">
    <property type="entry name" value="PyrdxlP-dep_Trfase_small"/>
</dbReference>
<evidence type="ECO:0000256" key="6">
    <source>
        <dbReference type="RuleBase" id="RU004075"/>
    </source>
</evidence>
<evidence type="ECO:0000313" key="9">
    <source>
        <dbReference type="EMBL" id="OEG16526.1"/>
    </source>
</evidence>
<dbReference type="EMBL" id="MIKB01000013">
    <property type="protein sequence ID" value="OEG16526.1"/>
    <property type="molecule type" value="Genomic_DNA"/>
</dbReference>
<evidence type="ECO:0000259" key="8">
    <source>
        <dbReference type="Pfam" id="PF00266"/>
    </source>
</evidence>
<dbReference type="OrthoDB" id="389074at2"/>
<dbReference type="GO" id="GO:0008453">
    <property type="term" value="F:alanine-glyoxylate transaminase activity"/>
    <property type="evidence" value="ECO:0007669"/>
    <property type="project" value="TreeGrafter"/>
</dbReference>
<gene>
    <name evidence="9" type="ORF">BCR23_05495</name>
</gene>
<dbReference type="InterPro" id="IPR000192">
    <property type="entry name" value="Aminotrans_V_dom"/>
</dbReference>
<dbReference type="InterPro" id="IPR015424">
    <property type="entry name" value="PyrdxlP-dep_Trfase"/>
</dbReference>
<dbReference type="PROSITE" id="PS00595">
    <property type="entry name" value="AA_TRANSFER_CLASS_5"/>
    <property type="match status" value="1"/>
</dbReference>
<proteinExistence type="inferred from homology"/>
<feature type="binding site" evidence="4">
    <location>
        <position position="328"/>
    </location>
    <ligand>
        <name>substrate</name>
    </ligand>
</feature>
<evidence type="ECO:0000256" key="3">
    <source>
        <dbReference type="ARBA" id="ARBA00022898"/>
    </source>
</evidence>
<dbReference type="PIRSF" id="PIRSF000524">
    <property type="entry name" value="SPT"/>
    <property type="match status" value="1"/>
</dbReference>
<dbReference type="Gene3D" id="3.40.640.10">
    <property type="entry name" value="Type I PLP-dependent aspartate aminotransferase-like (Major domain)"/>
    <property type="match status" value="1"/>
</dbReference>
<evidence type="ECO:0000313" key="10">
    <source>
        <dbReference type="Proteomes" id="UP000094764"/>
    </source>
</evidence>
<accession>A0A1E5GV06</accession>
<sequence length="376" mass="41085">MATPGPTSSPSNIRLAGARDLIHHRASHMKELMERINPKLKNIFQTKNDVYTISCSGTGGMEASVTNSFDKNDKVLVLSNGYFGERFRTICEHNALNTLVYEKEWGAEFSLAEVAEIYKENPDLKGVFVVFSETSTGMINPVKEIAALFKKTEVLVVVDAISGLIVNELLMDEWGLDIVIAASHKGFMMAPGLTFVGISDKAWSKIDQTNSSAYYFSFTRLKQFFPFASASASVSLLLSLEESLSMIEDIGSGTLLVQQKQIALAAQRALNALGFILFVDKPIYRSNAVTSALAPEGIDTQKLLSQLETEFNLSITGGQGIFKGKMIRVGHIGYIDELDLYAVFGAIERALIQLGAEFPLGVSSKAIQEVFVRGGK</sequence>
<dbReference type="PANTHER" id="PTHR21152">
    <property type="entry name" value="AMINOTRANSFERASE CLASS V"/>
    <property type="match status" value="1"/>
</dbReference>
<evidence type="ECO:0000256" key="7">
    <source>
        <dbReference type="RuleBase" id="RU004504"/>
    </source>
</evidence>
<dbReference type="GO" id="GO:0004760">
    <property type="term" value="F:L-serine-pyruvate transaminase activity"/>
    <property type="evidence" value="ECO:0007669"/>
    <property type="project" value="TreeGrafter"/>
</dbReference>
<dbReference type="PATRIC" id="fig|903983.4.peg.902"/>
<dbReference type="STRING" id="903983.BCR23_05495"/>
<feature type="modified residue" description="N6-(pyridoxal phosphate)lysine" evidence="5">
    <location>
        <position position="185"/>
    </location>
</feature>
<dbReference type="Gene3D" id="3.90.1150.10">
    <property type="entry name" value="Aspartate Aminotransferase, domain 1"/>
    <property type="match status" value="1"/>
</dbReference>
<dbReference type="Proteomes" id="UP000094764">
    <property type="component" value="Unassembled WGS sequence"/>
</dbReference>
<dbReference type="InterPro" id="IPR020578">
    <property type="entry name" value="Aminotrans_V_PyrdxlP_BS"/>
</dbReference>
<dbReference type="AlphaFoldDB" id="A0A1E5GV06"/>
<organism evidence="9 10">
    <name type="scientific">Enterococcus quebecensis</name>
    <dbReference type="NCBI Taxonomy" id="903983"/>
    <lineage>
        <taxon>Bacteria</taxon>
        <taxon>Bacillati</taxon>
        <taxon>Bacillota</taxon>
        <taxon>Bacilli</taxon>
        <taxon>Lactobacillales</taxon>
        <taxon>Enterococcaceae</taxon>
        <taxon>Enterococcus</taxon>
    </lineage>
</organism>
<evidence type="ECO:0000256" key="1">
    <source>
        <dbReference type="ARBA" id="ARBA00001933"/>
    </source>
</evidence>
<name>A0A1E5GV06_9ENTE</name>
<dbReference type="Pfam" id="PF00266">
    <property type="entry name" value="Aminotran_5"/>
    <property type="match status" value="1"/>
</dbReference>
<keyword evidence="3 5" id="KW-0663">Pyridoxal phosphate</keyword>
<feature type="domain" description="Aminotransferase class V" evidence="8">
    <location>
        <begin position="22"/>
        <end position="319"/>
    </location>
</feature>
<dbReference type="GO" id="GO:0019265">
    <property type="term" value="P:glycine biosynthetic process, by transamination of glyoxylate"/>
    <property type="evidence" value="ECO:0007669"/>
    <property type="project" value="TreeGrafter"/>
</dbReference>
<dbReference type="SUPFAM" id="SSF53383">
    <property type="entry name" value="PLP-dependent transferases"/>
    <property type="match status" value="1"/>
</dbReference>